<name>A0A1C6H784_9FIRM</name>
<reference evidence="3" key="1">
    <citation type="submission" date="2015-09" db="EMBL/GenBank/DDBJ databases">
        <authorList>
            <consortium name="Pathogen Informatics"/>
        </authorList>
    </citation>
    <scope>NUCLEOTIDE SEQUENCE</scope>
    <source>
        <strain evidence="3">2789STDY5834896</strain>
    </source>
</reference>
<dbReference type="Pfam" id="PF01035">
    <property type="entry name" value="DNA_binding_1"/>
    <property type="match status" value="1"/>
</dbReference>
<evidence type="ECO:0000256" key="1">
    <source>
        <dbReference type="ARBA" id="ARBA00022763"/>
    </source>
</evidence>
<dbReference type="EMBL" id="FMHG01000001">
    <property type="protein sequence ID" value="SCJ53459.1"/>
    <property type="molecule type" value="Genomic_DNA"/>
</dbReference>
<evidence type="ECO:0000259" key="2">
    <source>
        <dbReference type="Pfam" id="PF01035"/>
    </source>
</evidence>
<dbReference type="InterPro" id="IPR036217">
    <property type="entry name" value="MethylDNA_cys_MeTrfase_DNAb"/>
</dbReference>
<sequence>MDFYRRVAVVGQRIPRGRVATYGQIAMLCQKPRAARQVGYALGRVLPPGTLPAQRVVGHGGRLSGARSFATPHTQRELLEREGVCFLPDGRVDMARSAWQTTLQQVQELEALFLQLGI</sequence>
<dbReference type="GO" id="GO:0008168">
    <property type="term" value="F:methyltransferase activity"/>
    <property type="evidence" value="ECO:0007669"/>
    <property type="project" value="UniProtKB-KW"/>
</dbReference>
<gene>
    <name evidence="3" type="ORF">SAMEA3545359_00714</name>
</gene>
<protein>
    <submittedName>
        <fullName evidence="3">Methylated-DNA--protein-cysteine methyltransferase</fullName>
    </submittedName>
</protein>
<keyword evidence="3" id="KW-0489">Methyltransferase</keyword>
<dbReference type="InterPro" id="IPR052520">
    <property type="entry name" value="ATL_DNA_repair"/>
</dbReference>
<dbReference type="GO" id="GO:0006281">
    <property type="term" value="P:DNA repair"/>
    <property type="evidence" value="ECO:0007669"/>
    <property type="project" value="InterPro"/>
</dbReference>
<dbReference type="InterPro" id="IPR036388">
    <property type="entry name" value="WH-like_DNA-bd_sf"/>
</dbReference>
<accession>A0A1C6H784</accession>
<evidence type="ECO:0000313" key="3">
    <source>
        <dbReference type="EMBL" id="SCJ53459.1"/>
    </source>
</evidence>
<organism evidence="3">
    <name type="scientific">uncultured Anaerotruncus sp</name>
    <dbReference type="NCBI Taxonomy" id="905011"/>
    <lineage>
        <taxon>Bacteria</taxon>
        <taxon>Bacillati</taxon>
        <taxon>Bacillota</taxon>
        <taxon>Clostridia</taxon>
        <taxon>Eubacteriales</taxon>
        <taxon>Oscillospiraceae</taxon>
        <taxon>Anaerotruncus</taxon>
        <taxon>environmental samples</taxon>
    </lineage>
</organism>
<dbReference type="CDD" id="cd06445">
    <property type="entry name" value="ATase"/>
    <property type="match status" value="1"/>
</dbReference>
<keyword evidence="1" id="KW-0227">DNA damage</keyword>
<dbReference type="AlphaFoldDB" id="A0A1C6H784"/>
<dbReference type="Gene3D" id="1.10.10.10">
    <property type="entry name" value="Winged helix-like DNA-binding domain superfamily/Winged helix DNA-binding domain"/>
    <property type="match status" value="1"/>
</dbReference>
<feature type="domain" description="Methylated-DNA-[protein]-cysteine S-methyltransferase DNA binding" evidence="2">
    <location>
        <begin position="2"/>
        <end position="84"/>
    </location>
</feature>
<proteinExistence type="predicted"/>
<dbReference type="SUPFAM" id="SSF46767">
    <property type="entry name" value="Methylated DNA-protein cysteine methyltransferase, C-terminal domain"/>
    <property type="match status" value="1"/>
</dbReference>
<dbReference type="PANTHER" id="PTHR42942">
    <property type="entry name" value="6-O-METHYLGUANINE DNA METHYLTRANSFERASE"/>
    <property type="match status" value="1"/>
</dbReference>
<dbReference type="GO" id="GO:0032259">
    <property type="term" value="P:methylation"/>
    <property type="evidence" value="ECO:0007669"/>
    <property type="project" value="UniProtKB-KW"/>
</dbReference>
<keyword evidence="3" id="KW-0808">Transferase</keyword>
<dbReference type="InterPro" id="IPR014048">
    <property type="entry name" value="MethylDNA_cys_MeTrfase_DNA-bd"/>
</dbReference>
<dbReference type="PANTHER" id="PTHR42942:SF1">
    <property type="entry name" value="ALKYLTRANSFERASE-LIKE PROTEIN 1"/>
    <property type="match status" value="1"/>
</dbReference>